<feature type="compositionally biased region" description="Basic residues" evidence="1">
    <location>
        <begin position="70"/>
        <end position="86"/>
    </location>
</feature>
<gene>
    <name evidence="2" type="ORF">HJC23_010379</name>
</gene>
<feature type="compositionally biased region" description="Basic and acidic residues" evidence="1">
    <location>
        <begin position="87"/>
        <end position="103"/>
    </location>
</feature>
<feature type="compositionally biased region" description="Polar residues" evidence="1">
    <location>
        <begin position="435"/>
        <end position="454"/>
    </location>
</feature>
<feature type="compositionally biased region" description="Polar residues" evidence="1">
    <location>
        <begin position="208"/>
        <end position="220"/>
    </location>
</feature>
<evidence type="ECO:0000313" key="2">
    <source>
        <dbReference type="EMBL" id="KAL3799729.1"/>
    </source>
</evidence>
<dbReference type="Proteomes" id="UP001516023">
    <property type="component" value="Unassembled WGS sequence"/>
</dbReference>
<feature type="region of interest" description="Disordered" evidence="1">
    <location>
        <begin position="435"/>
        <end position="466"/>
    </location>
</feature>
<reference evidence="2 3" key="1">
    <citation type="journal article" date="2020" name="G3 (Bethesda)">
        <title>Improved Reference Genome for Cyclotella cryptica CCMP332, a Model for Cell Wall Morphogenesis, Salinity Adaptation, and Lipid Production in Diatoms (Bacillariophyta).</title>
        <authorList>
            <person name="Roberts W.R."/>
            <person name="Downey K.M."/>
            <person name="Ruck E.C."/>
            <person name="Traller J.C."/>
            <person name="Alverson A.J."/>
        </authorList>
    </citation>
    <scope>NUCLEOTIDE SEQUENCE [LARGE SCALE GENOMIC DNA]</scope>
    <source>
        <strain evidence="2 3">CCMP332</strain>
    </source>
</reference>
<feature type="region of interest" description="Disordered" evidence="1">
    <location>
        <begin position="208"/>
        <end position="254"/>
    </location>
</feature>
<organism evidence="2 3">
    <name type="scientific">Cyclotella cryptica</name>
    <dbReference type="NCBI Taxonomy" id="29204"/>
    <lineage>
        <taxon>Eukaryota</taxon>
        <taxon>Sar</taxon>
        <taxon>Stramenopiles</taxon>
        <taxon>Ochrophyta</taxon>
        <taxon>Bacillariophyta</taxon>
        <taxon>Coscinodiscophyceae</taxon>
        <taxon>Thalassiosirophycidae</taxon>
        <taxon>Stephanodiscales</taxon>
        <taxon>Stephanodiscaceae</taxon>
        <taxon>Cyclotella</taxon>
    </lineage>
</organism>
<evidence type="ECO:0000256" key="1">
    <source>
        <dbReference type="SAM" id="MobiDB-lite"/>
    </source>
</evidence>
<feature type="compositionally biased region" description="Polar residues" evidence="1">
    <location>
        <begin position="332"/>
        <end position="352"/>
    </location>
</feature>
<proteinExistence type="predicted"/>
<dbReference type="EMBL" id="JABMIG020000036">
    <property type="protein sequence ID" value="KAL3799729.1"/>
    <property type="molecule type" value="Genomic_DNA"/>
</dbReference>
<keyword evidence="3" id="KW-1185">Reference proteome</keyword>
<feature type="region of interest" description="Disordered" evidence="1">
    <location>
        <begin position="313"/>
        <end position="352"/>
    </location>
</feature>
<name>A0ABD3QHS2_9STRA</name>
<dbReference type="AlphaFoldDB" id="A0ABD3QHS2"/>
<feature type="region of interest" description="Disordered" evidence="1">
    <location>
        <begin position="70"/>
        <end position="117"/>
    </location>
</feature>
<accession>A0ABD3QHS2</accession>
<feature type="compositionally biased region" description="Basic and acidic residues" evidence="1">
    <location>
        <begin position="313"/>
        <end position="331"/>
    </location>
</feature>
<comment type="caution">
    <text evidence="2">The sequence shown here is derived from an EMBL/GenBank/DDBJ whole genome shotgun (WGS) entry which is preliminary data.</text>
</comment>
<evidence type="ECO:0000313" key="3">
    <source>
        <dbReference type="Proteomes" id="UP001516023"/>
    </source>
</evidence>
<sequence>MFSYVAKSLLSKTLQTFLRKYLENIELESISYGSSTSSSDNASGSSGWGVRLSNVKLREGMELMKLPGKRKRTVVVTKKVKRRGKKRSDGNRQSKKNQAEKITRNTQSSGAVRRSKSNGCIVESIDKQINADTMPCSEYRKRSMSNDSEFDYFSSAPSTPVQQRTVLCGAPLSFCSGGKAKKAAIKIQEVDADLPALPFDDCKAQSCMQEADTSATPQQQADKKDGSQHNNHSIFRNDHDSQDDDDSDEDSRADSVIEVKEECVIEDTMSLVVGAGGVIGTLNIRLVGKELHVTVEDAHLIIEALPMGEVAKENKDKDNTVNGEPKSHLRSDSTLSEASVESTTDVNTDENTSFGEKIKKKSILARYLSIIPHLFLRDCRVSLILPGEDDLNGDDESTTHSVGDCTVFECGIDFLSVTSGDDFLDVLQLETGNQVRKSAASRTTETNATSNGFRSNDAERQNHNTNNIFSRKRIRTGKGPEGGLWLKIHPPNDRHAGFTKKNRHNQDGWARQRFLDSSGYFFFQCSGVDLHARMLSEVKDEPTDEIAAAWGSEYDDYTIDSMLFGVDYVDPISLTRHQIRERMKRERLEYTTTNKSRIDTDANGIQHIPFASNFHWISQHAHRKDCSSIHLPLNECHHCWNACLLKDSDDDSPMDGKMPLPGFVFYLSVVDPLELNIDRNNLEAISYVISLFSDNQASCQRATEVDANTQHLIQSSQMKKTVSKEKSCQDEDDSFPKLMQPDSTYLSGIHLSKVIVRVHAMRPLPHDDSGLHFRYWQFLLQSLCLEEQQIDSDEMSIRDMTCHAGRIECTDFLGVCERHLLIAGSQHHFRLPFTASKVLDVSLPVVLDSCALHARLIVCGYGKANELGNVSSTPNTAFVDVKAGSTDINIDSNLFTEISSSTCEAMLILFPESREEKKKTQNTATPTDANTQCNSRKELSWLFQILTKGCRVSYYPVIRLNIPETDFSGKFGSGGLSFDTLLKGLGLKYGLQKQSSPEQFPLCSLPETLRMHILVFIDDLSPLERVLNIHSKKNVSIFLRSHAINKKLTAMKDSREKAVSKCQKNGNRREILLKRLLELKDDALENLLTAHHKLTDVNLS</sequence>
<protein>
    <submittedName>
        <fullName evidence="2">Uncharacterized protein</fullName>
    </submittedName>
</protein>